<evidence type="ECO:0000256" key="2">
    <source>
        <dbReference type="ARBA" id="ARBA00022723"/>
    </source>
</evidence>
<comment type="similarity">
    <text evidence="1">Belongs to the DinB family.</text>
</comment>
<name>A0ABP7PEQ6_9SPHI</name>
<protein>
    <recommendedName>
        <fullName evidence="5">Damage-inducible protein DinB</fullName>
    </recommendedName>
</protein>
<dbReference type="InterPro" id="IPR034660">
    <property type="entry name" value="DinB/YfiT-like"/>
</dbReference>
<gene>
    <name evidence="3" type="ORF">GCM10022210_10880</name>
</gene>
<dbReference type="RefSeq" id="WP_259092206.1">
    <property type="nucleotide sequence ID" value="NZ_BAAAZC010000008.1"/>
</dbReference>
<dbReference type="EMBL" id="BAAAZC010000008">
    <property type="protein sequence ID" value="GAA3964360.1"/>
    <property type="molecule type" value="Genomic_DNA"/>
</dbReference>
<evidence type="ECO:0000313" key="4">
    <source>
        <dbReference type="Proteomes" id="UP001500742"/>
    </source>
</evidence>
<dbReference type="PANTHER" id="PTHR37302:SF3">
    <property type="entry name" value="DAMAGE-INDUCIBLE PROTEIN DINB"/>
    <property type="match status" value="1"/>
</dbReference>
<keyword evidence="4" id="KW-1185">Reference proteome</keyword>
<accession>A0ABP7PEQ6</accession>
<dbReference type="SUPFAM" id="SSF109854">
    <property type="entry name" value="DinB/YfiT-like putative metalloenzymes"/>
    <property type="match status" value="1"/>
</dbReference>
<dbReference type="Gene3D" id="1.20.120.450">
    <property type="entry name" value="dinb family like domain"/>
    <property type="match status" value="1"/>
</dbReference>
<dbReference type="Pfam" id="PF05163">
    <property type="entry name" value="DinB"/>
    <property type="match status" value="1"/>
</dbReference>
<organism evidence="3 4">
    <name type="scientific">Mucilaginibacter dorajii</name>
    <dbReference type="NCBI Taxonomy" id="692994"/>
    <lineage>
        <taxon>Bacteria</taxon>
        <taxon>Pseudomonadati</taxon>
        <taxon>Bacteroidota</taxon>
        <taxon>Sphingobacteriia</taxon>
        <taxon>Sphingobacteriales</taxon>
        <taxon>Sphingobacteriaceae</taxon>
        <taxon>Mucilaginibacter</taxon>
    </lineage>
</organism>
<dbReference type="PANTHER" id="PTHR37302">
    <property type="entry name" value="SLR1116 PROTEIN"/>
    <property type="match status" value="1"/>
</dbReference>
<evidence type="ECO:0000256" key="1">
    <source>
        <dbReference type="ARBA" id="ARBA00008635"/>
    </source>
</evidence>
<keyword evidence="2" id="KW-0479">Metal-binding</keyword>
<dbReference type="InterPro" id="IPR007837">
    <property type="entry name" value="DinB"/>
</dbReference>
<reference evidence="4" key="1">
    <citation type="journal article" date="2019" name="Int. J. Syst. Evol. Microbiol.">
        <title>The Global Catalogue of Microorganisms (GCM) 10K type strain sequencing project: providing services to taxonomists for standard genome sequencing and annotation.</title>
        <authorList>
            <consortium name="The Broad Institute Genomics Platform"/>
            <consortium name="The Broad Institute Genome Sequencing Center for Infectious Disease"/>
            <person name="Wu L."/>
            <person name="Ma J."/>
        </authorList>
    </citation>
    <scope>NUCLEOTIDE SEQUENCE [LARGE SCALE GENOMIC DNA]</scope>
    <source>
        <strain evidence="4">JCM 16601</strain>
    </source>
</reference>
<sequence length="156" mass="18175">MKNHFIKLFNYDNFANNALLNFIIDANSPRRPIQLMAHLLVAERRWLDRVNEVIPYSSNELWPTDFTAEHCAKLITEYHEEWIGFLERMPEADFIRIISYQNSMGDSYSTAISDILTHVINHSTHTRAQAGQQLKLAGAETLPITDYVYYLRQLNS</sequence>
<proteinExistence type="inferred from homology"/>
<comment type="caution">
    <text evidence="3">The sequence shown here is derived from an EMBL/GenBank/DDBJ whole genome shotgun (WGS) entry which is preliminary data.</text>
</comment>
<evidence type="ECO:0000313" key="3">
    <source>
        <dbReference type="EMBL" id="GAA3964360.1"/>
    </source>
</evidence>
<dbReference type="Proteomes" id="UP001500742">
    <property type="component" value="Unassembled WGS sequence"/>
</dbReference>
<evidence type="ECO:0008006" key="5">
    <source>
        <dbReference type="Google" id="ProtNLM"/>
    </source>
</evidence>